<reference evidence="1" key="1">
    <citation type="journal article" date="2020" name="Viruses">
        <title>Molecular Characterisation of a Novel and Highly Divergent Passerine Adenovirus 1.</title>
        <authorList>
            <person name="Athukorala A."/>
            <person name="Forwood J.K."/>
            <person name="Phalen D.N."/>
            <person name="Sarker S."/>
        </authorList>
    </citation>
    <scope>NUCLEOTIDE SEQUENCE</scope>
    <source>
        <strain evidence="1">AU2787</strain>
    </source>
</reference>
<evidence type="ECO:0000313" key="2">
    <source>
        <dbReference type="Proteomes" id="UP001230876"/>
    </source>
</evidence>
<keyword evidence="2" id="KW-1185">Reference proteome</keyword>
<name>A0A7L9DIB0_9ADEN</name>
<sequence>MAAIQAFLYLPRSRCRCTGEPRYTSPVCIRRCIRMGLVGRLCLRVWSFCKRWRAKTRVGSGVYQITNLKKGVH</sequence>
<dbReference type="EMBL" id="MT674683">
    <property type="protein sequence ID" value="QOJ53971.1"/>
    <property type="molecule type" value="Genomic_DNA"/>
</dbReference>
<proteinExistence type="predicted"/>
<accession>A0A7L9DIB0</accession>
<protein>
    <submittedName>
        <fullName evidence="1">ORF15</fullName>
    </submittedName>
</protein>
<organism evidence="1 2">
    <name type="scientific">Passerine adenovirus 1</name>
    <dbReference type="NCBI Taxonomy" id="2779174"/>
    <lineage>
        <taxon>Viruses</taxon>
        <taxon>Varidnaviria</taxon>
        <taxon>Bamfordvirae</taxon>
        <taxon>Preplasmiviricota</taxon>
        <taxon>Polisuviricotina</taxon>
        <taxon>Pharingeaviricetes</taxon>
        <taxon>Rowavirales</taxon>
        <taxon>Adenoviridae</taxon>
        <taxon>Barthadenovirus</taxon>
    </lineage>
</organism>
<evidence type="ECO:0000313" key="1">
    <source>
        <dbReference type="EMBL" id="QOJ53971.1"/>
    </source>
</evidence>
<dbReference type="Proteomes" id="UP001230876">
    <property type="component" value="Segment"/>
</dbReference>